<keyword evidence="4" id="KW-1185">Reference proteome</keyword>
<comment type="similarity">
    <text evidence="1">Belongs to the frataxin family.</text>
</comment>
<accession>H8FQH3</accession>
<dbReference type="Pfam" id="PF01491">
    <property type="entry name" value="Frataxin_Cyay"/>
    <property type="match status" value="1"/>
</dbReference>
<dbReference type="GO" id="GO:0016226">
    <property type="term" value="P:iron-sulfur cluster assembly"/>
    <property type="evidence" value="ECO:0007669"/>
    <property type="project" value="InterPro"/>
</dbReference>
<dbReference type="eggNOG" id="COG1965">
    <property type="taxonomic scope" value="Bacteria"/>
</dbReference>
<dbReference type="EMBL" id="CAHP01000014">
    <property type="protein sequence ID" value="CCG40611.1"/>
    <property type="molecule type" value="Genomic_DNA"/>
</dbReference>
<dbReference type="InterPro" id="IPR020895">
    <property type="entry name" value="Frataxin_CS"/>
</dbReference>
<dbReference type="PANTHER" id="PTHR16821">
    <property type="entry name" value="FRATAXIN"/>
    <property type="match status" value="1"/>
</dbReference>
<evidence type="ECO:0000313" key="3">
    <source>
        <dbReference type="EMBL" id="CCG40611.1"/>
    </source>
</evidence>
<sequence>MSLEESHFIALADPLLERLAEAIEDGRDDADAELEGGVLTVTLDSGGTYVINKQTPNREIWLASPKSGAHHFVWRDERWISTRDPALALLPLLSAELGVPLP</sequence>
<dbReference type="GO" id="GO:0008199">
    <property type="term" value="F:ferric iron binding"/>
    <property type="evidence" value="ECO:0007669"/>
    <property type="project" value="InterPro"/>
</dbReference>
<dbReference type="SMART" id="SM01219">
    <property type="entry name" value="Frataxin_Cyay"/>
    <property type="match status" value="1"/>
</dbReference>
<dbReference type="GO" id="GO:0004322">
    <property type="term" value="F:ferroxidase activity"/>
    <property type="evidence" value="ECO:0007669"/>
    <property type="project" value="TreeGrafter"/>
</dbReference>
<dbReference type="PANTHER" id="PTHR16821:SF2">
    <property type="entry name" value="FRATAXIN, MITOCHONDRIAL"/>
    <property type="match status" value="1"/>
</dbReference>
<evidence type="ECO:0000313" key="4">
    <source>
        <dbReference type="Proteomes" id="UP000004169"/>
    </source>
</evidence>
<gene>
    <name evidence="3" type="ORF">PHAMO_210122</name>
</gene>
<organism evidence="3 4">
    <name type="scientific">Magnetospirillum molischianum DSM 120</name>
    <dbReference type="NCBI Taxonomy" id="1150626"/>
    <lineage>
        <taxon>Bacteria</taxon>
        <taxon>Pseudomonadati</taxon>
        <taxon>Pseudomonadota</taxon>
        <taxon>Alphaproteobacteria</taxon>
        <taxon>Rhodospirillales</taxon>
        <taxon>Rhodospirillaceae</taxon>
        <taxon>Magnetospirillum</taxon>
    </lineage>
</organism>
<dbReference type="STRING" id="1150626.PHAMO_210122"/>
<dbReference type="NCBIfam" id="TIGR03421">
    <property type="entry name" value="FeS_CyaY"/>
    <property type="match status" value="1"/>
</dbReference>
<dbReference type="GO" id="GO:0051537">
    <property type="term" value="F:2 iron, 2 sulfur cluster binding"/>
    <property type="evidence" value="ECO:0007669"/>
    <property type="project" value="TreeGrafter"/>
</dbReference>
<dbReference type="GO" id="GO:0008198">
    <property type="term" value="F:ferrous iron binding"/>
    <property type="evidence" value="ECO:0007669"/>
    <property type="project" value="TreeGrafter"/>
</dbReference>
<protein>
    <submittedName>
        <fullName evidence="3">Protein implicated in iron transport</fullName>
    </submittedName>
</protein>
<dbReference type="InterPro" id="IPR036524">
    <property type="entry name" value="Frataxin/CyaY_sf"/>
</dbReference>
<reference evidence="3 4" key="1">
    <citation type="journal article" date="2012" name="J. Bacteriol.">
        <title>Draft Genome Sequence of the Purple Photosynthetic Bacterium Phaeospirillum molischianum DSM120, a Particularly Versatile Bacterium.</title>
        <authorList>
            <person name="Duquesne K."/>
            <person name="Prima V."/>
            <person name="Ji B."/>
            <person name="Rouy Z."/>
            <person name="Medigue C."/>
            <person name="Talla E."/>
            <person name="Sturgis J.N."/>
        </authorList>
    </citation>
    <scope>NUCLEOTIDE SEQUENCE [LARGE SCALE GENOMIC DNA]</scope>
    <source>
        <strain evidence="4">DSM120</strain>
    </source>
</reference>
<dbReference type="GO" id="GO:0034986">
    <property type="term" value="F:iron chaperone activity"/>
    <property type="evidence" value="ECO:0007669"/>
    <property type="project" value="TreeGrafter"/>
</dbReference>
<dbReference type="Proteomes" id="UP000004169">
    <property type="component" value="Unassembled WGS sequence"/>
</dbReference>
<comment type="caution">
    <text evidence="3">The sequence shown here is derived from an EMBL/GenBank/DDBJ whole genome shotgun (WGS) entry which is preliminary data.</text>
</comment>
<dbReference type="AlphaFoldDB" id="H8FQH3"/>
<name>H8FQH3_MAGML</name>
<dbReference type="PROSITE" id="PS01344">
    <property type="entry name" value="FRATAXIN_1"/>
    <property type="match status" value="1"/>
</dbReference>
<dbReference type="Gene3D" id="3.30.920.10">
    <property type="entry name" value="Frataxin/CyaY"/>
    <property type="match status" value="1"/>
</dbReference>
<evidence type="ECO:0000256" key="1">
    <source>
        <dbReference type="ARBA" id="ARBA00008183"/>
    </source>
</evidence>
<dbReference type="PROSITE" id="PS50810">
    <property type="entry name" value="FRATAXIN_2"/>
    <property type="match status" value="1"/>
</dbReference>
<dbReference type="GO" id="GO:0006879">
    <property type="term" value="P:intracellular iron ion homeostasis"/>
    <property type="evidence" value="ECO:0007669"/>
    <property type="project" value="TreeGrafter"/>
</dbReference>
<dbReference type="RefSeq" id="WP_002727012.1">
    <property type="nucleotide sequence ID" value="NZ_CAHP01000014.1"/>
</dbReference>
<dbReference type="GO" id="GO:0005737">
    <property type="term" value="C:cytoplasm"/>
    <property type="evidence" value="ECO:0007669"/>
    <property type="project" value="UniProtKB-ARBA"/>
</dbReference>
<evidence type="ECO:0000256" key="2">
    <source>
        <dbReference type="ARBA" id="ARBA00023004"/>
    </source>
</evidence>
<proteinExistence type="inferred from homology"/>
<dbReference type="InterPro" id="IPR002908">
    <property type="entry name" value="Frataxin/CyaY"/>
</dbReference>
<dbReference type="OrthoDB" id="8480400at2"/>
<dbReference type="SUPFAM" id="SSF55387">
    <property type="entry name" value="Frataxin/Nqo15-like"/>
    <property type="match status" value="1"/>
</dbReference>
<keyword evidence="2" id="KW-0408">Iron</keyword>